<reference evidence="2" key="1">
    <citation type="journal article" date="2014" name="Nat. Genet.">
        <title>Genome of the human hookworm Necator americanus.</title>
        <authorList>
            <person name="Tang Y.T."/>
            <person name="Gao X."/>
            <person name="Rosa B.A."/>
            <person name="Abubucker S."/>
            <person name="Hallsworth-Pepin K."/>
            <person name="Martin J."/>
            <person name="Tyagi R."/>
            <person name="Heizer E."/>
            <person name="Zhang X."/>
            <person name="Bhonagiri-Palsikar V."/>
            <person name="Minx P."/>
            <person name="Warren W.C."/>
            <person name="Wang Q."/>
            <person name="Zhan B."/>
            <person name="Hotez P.J."/>
            <person name="Sternberg P.W."/>
            <person name="Dougall A."/>
            <person name="Gaze S.T."/>
            <person name="Mulvenna J."/>
            <person name="Sotillo J."/>
            <person name="Ranganathan S."/>
            <person name="Rabelo E.M."/>
            <person name="Wilson R.K."/>
            <person name="Felgner P.L."/>
            <person name="Bethony J."/>
            <person name="Hawdon J.M."/>
            <person name="Gasser R.B."/>
            <person name="Loukas A."/>
            <person name="Mitreva M."/>
        </authorList>
    </citation>
    <scope>NUCLEOTIDE SEQUENCE [LARGE SCALE GENOMIC DNA]</scope>
</reference>
<dbReference type="Proteomes" id="UP000053676">
    <property type="component" value="Unassembled WGS sequence"/>
</dbReference>
<gene>
    <name evidence="1" type="ORF">NECAME_09478</name>
</gene>
<evidence type="ECO:0000313" key="1">
    <source>
        <dbReference type="EMBL" id="ETN79974.1"/>
    </source>
</evidence>
<accession>W2TEG2</accession>
<proteinExistence type="predicted"/>
<organism evidence="1 2">
    <name type="scientific">Necator americanus</name>
    <name type="common">Human hookworm</name>
    <dbReference type="NCBI Taxonomy" id="51031"/>
    <lineage>
        <taxon>Eukaryota</taxon>
        <taxon>Metazoa</taxon>
        <taxon>Ecdysozoa</taxon>
        <taxon>Nematoda</taxon>
        <taxon>Chromadorea</taxon>
        <taxon>Rhabditida</taxon>
        <taxon>Rhabditina</taxon>
        <taxon>Rhabditomorpha</taxon>
        <taxon>Strongyloidea</taxon>
        <taxon>Ancylostomatidae</taxon>
        <taxon>Bunostominae</taxon>
        <taxon>Necator</taxon>
    </lineage>
</organism>
<protein>
    <submittedName>
        <fullName evidence="1">Uncharacterized protein</fullName>
    </submittedName>
</protein>
<dbReference type="AlphaFoldDB" id="W2TEG2"/>
<dbReference type="CTD" id="25349507"/>
<dbReference type="GeneID" id="25349507"/>
<name>W2TEG2_NECAM</name>
<keyword evidence="2" id="KW-1185">Reference proteome</keyword>
<dbReference type="KEGG" id="nai:NECAME_09478"/>
<dbReference type="EMBL" id="KI659258">
    <property type="protein sequence ID" value="ETN79974.1"/>
    <property type="molecule type" value="Genomic_DNA"/>
</dbReference>
<dbReference type="SUPFAM" id="SSF56219">
    <property type="entry name" value="DNase I-like"/>
    <property type="match status" value="1"/>
</dbReference>
<dbReference type="InterPro" id="IPR036691">
    <property type="entry name" value="Endo/exonu/phosph_ase_sf"/>
</dbReference>
<sequence length="110" mass="12331">MTICTYNARTLASDAAIKDLMMQARKFKYDIGLTEKRRRHPLNTVHDTGEQLFLGTCDSKGVGGVGVLVNTNIAVNIHSFEQHTFRLGRLWMRRCGSTSALTIFVIYAPI</sequence>
<evidence type="ECO:0000313" key="2">
    <source>
        <dbReference type="Proteomes" id="UP000053676"/>
    </source>
</evidence>